<evidence type="ECO:0000256" key="1">
    <source>
        <dbReference type="ARBA" id="ARBA00000900"/>
    </source>
</evidence>
<evidence type="ECO:0000259" key="16">
    <source>
        <dbReference type="PROSITE" id="PS50089"/>
    </source>
</evidence>
<keyword evidence="7" id="KW-0479">Metal-binding</keyword>
<evidence type="ECO:0000256" key="8">
    <source>
        <dbReference type="ARBA" id="ARBA00022771"/>
    </source>
</evidence>
<dbReference type="GO" id="GO:0016567">
    <property type="term" value="P:protein ubiquitination"/>
    <property type="evidence" value="ECO:0007669"/>
    <property type="project" value="InterPro"/>
</dbReference>
<dbReference type="Pfam" id="PF13639">
    <property type="entry name" value="zf-RING_2"/>
    <property type="match status" value="1"/>
</dbReference>
<evidence type="ECO:0000256" key="15">
    <source>
        <dbReference type="SAM" id="Phobius"/>
    </source>
</evidence>
<keyword evidence="10" id="KW-0862">Zinc</keyword>
<evidence type="ECO:0000256" key="4">
    <source>
        <dbReference type="ARBA" id="ARBA00012483"/>
    </source>
</evidence>
<keyword evidence="11 15" id="KW-1133">Transmembrane helix</keyword>
<comment type="catalytic activity">
    <reaction evidence="1">
        <text>S-ubiquitinyl-[E2 ubiquitin-conjugating enzyme]-L-cysteine + [acceptor protein]-L-lysine = [E2 ubiquitin-conjugating enzyme]-L-cysteine + N(6)-ubiquitinyl-[acceptor protein]-L-lysine.</text>
        <dbReference type="EC" id="2.3.2.27"/>
    </reaction>
</comment>
<keyword evidence="9" id="KW-0833">Ubl conjugation pathway</keyword>
<evidence type="ECO:0000256" key="7">
    <source>
        <dbReference type="ARBA" id="ARBA00022723"/>
    </source>
</evidence>
<evidence type="ECO:0000256" key="5">
    <source>
        <dbReference type="ARBA" id="ARBA00022679"/>
    </source>
</evidence>
<name>A0AAV7GI18_DENCH</name>
<feature type="transmembrane region" description="Helical" evidence="15">
    <location>
        <begin position="36"/>
        <end position="58"/>
    </location>
</feature>
<sequence>MDPSPYGHSWHKTDGGGGGGGGAVPSPHSYSLSGKIMLSAIVILFSIVLLILVLHFYVRWHVLRRATRRERRRRRRFIFSGENQSPSTNRAIDPAILKSLPVLLYSPGADDEESDECDCAVCLNEFEDGQKIRNLPLCGHSFHIDCIDMWFSSHSNCPLCRASVEAVPSCQREEEIGSSSSDSGEGEIAIEMPVVGIDGFSGEAERLGLGQALKWPINRVVLLRRFLTLEIQPNRNNVSGATPDLEGGGTAAQPSPAE</sequence>
<dbReference type="InterPro" id="IPR001841">
    <property type="entry name" value="Znf_RING"/>
</dbReference>
<comment type="caution">
    <text evidence="17">The sequence shown here is derived from an EMBL/GenBank/DDBJ whole genome shotgun (WGS) entry which is preliminary data.</text>
</comment>
<keyword evidence="6 15" id="KW-0812">Transmembrane</keyword>
<dbReference type="SUPFAM" id="SSF57850">
    <property type="entry name" value="RING/U-box"/>
    <property type="match status" value="1"/>
</dbReference>
<dbReference type="Proteomes" id="UP000775213">
    <property type="component" value="Unassembled WGS sequence"/>
</dbReference>
<evidence type="ECO:0000256" key="2">
    <source>
        <dbReference type="ARBA" id="ARBA00004167"/>
    </source>
</evidence>
<reference evidence="17 18" key="1">
    <citation type="journal article" date="2021" name="Hortic Res">
        <title>Chromosome-scale assembly of the Dendrobium chrysotoxum genome enhances the understanding of orchid evolution.</title>
        <authorList>
            <person name="Zhang Y."/>
            <person name="Zhang G.Q."/>
            <person name="Zhang D."/>
            <person name="Liu X.D."/>
            <person name="Xu X.Y."/>
            <person name="Sun W.H."/>
            <person name="Yu X."/>
            <person name="Zhu X."/>
            <person name="Wang Z.W."/>
            <person name="Zhao X."/>
            <person name="Zhong W.Y."/>
            <person name="Chen H."/>
            <person name="Yin W.L."/>
            <person name="Huang T."/>
            <person name="Niu S.C."/>
            <person name="Liu Z.J."/>
        </authorList>
    </citation>
    <scope>NUCLEOTIDE SEQUENCE [LARGE SCALE GENOMIC DNA]</scope>
    <source>
        <strain evidence="17">Lindl</strain>
    </source>
</reference>
<dbReference type="CDD" id="cd16461">
    <property type="entry name" value="RING-H2_EL5-like"/>
    <property type="match status" value="1"/>
</dbReference>
<organism evidence="17 18">
    <name type="scientific">Dendrobium chrysotoxum</name>
    <name type="common">Orchid</name>
    <dbReference type="NCBI Taxonomy" id="161865"/>
    <lineage>
        <taxon>Eukaryota</taxon>
        <taxon>Viridiplantae</taxon>
        <taxon>Streptophyta</taxon>
        <taxon>Embryophyta</taxon>
        <taxon>Tracheophyta</taxon>
        <taxon>Spermatophyta</taxon>
        <taxon>Magnoliopsida</taxon>
        <taxon>Liliopsida</taxon>
        <taxon>Asparagales</taxon>
        <taxon>Orchidaceae</taxon>
        <taxon>Epidendroideae</taxon>
        <taxon>Malaxideae</taxon>
        <taxon>Dendrobiinae</taxon>
        <taxon>Dendrobium</taxon>
    </lineage>
</organism>
<dbReference type="GO" id="GO:0061630">
    <property type="term" value="F:ubiquitin protein ligase activity"/>
    <property type="evidence" value="ECO:0007669"/>
    <property type="project" value="UniProtKB-EC"/>
</dbReference>
<dbReference type="InterPro" id="IPR013083">
    <property type="entry name" value="Znf_RING/FYVE/PHD"/>
</dbReference>
<evidence type="ECO:0000256" key="13">
    <source>
        <dbReference type="PROSITE-ProRule" id="PRU00175"/>
    </source>
</evidence>
<comment type="subcellular location">
    <subcellularLocation>
        <location evidence="2">Membrane</location>
        <topology evidence="2">Single-pass membrane protein</topology>
    </subcellularLocation>
</comment>
<dbReference type="SMART" id="SM00184">
    <property type="entry name" value="RING"/>
    <property type="match status" value="1"/>
</dbReference>
<dbReference type="InterPro" id="IPR044600">
    <property type="entry name" value="ATL1/ATL16-like"/>
</dbReference>
<dbReference type="PANTHER" id="PTHR46913">
    <property type="entry name" value="RING-H2 FINGER PROTEIN ATL16"/>
    <property type="match status" value="1"/>
</dbReference>
<dbReference type="PROSITE" id="PS50089">
    <property type="entry name" value="ZF_RING_2"/>
    <property type="match status" value="1"/>
</dbReference>
<dbReference type="EMBL" id="JAGFBR010000009">
    <property type="protein sequence ID" value="KAH0461445.1"/>
    <property type="molecule type" value="Genomic_DNA"/>
</dbReference>
<protein>
    <recommendedName>
        <fullName evidence="4">RING-type E3 ubiquitin transferase</fullName>
        <ecNumber evidence="4">2.3.2.27</ecNumber>
    </recommendedName>
</protein>
<evidence type="ECO:0000256" key="6">
    <source>
        <dbReference type="ARBA" id="ARBA00022692"/>
    </source>
</evidence>
<evidence type="ECO:0000256" key="12">
    <source>
        <dbReference type="ARBA" id="ARBA00023136"/>
    </source>
</evidence>
<keyword evidence="8 13" id="KW-0863">Zinc-finger</keyword>
<dbReference type="GO" id="GO:0008270">
    <property type="term" value="F:zinc ion binding"/>
    <property type="evidence" value="ECO:0007669"/>
    <property type="project" value="UniProtKB-KW"/>
</dbReference>
<dbReference type="FunFam" id="3.30.40.10:FF:000187">
    <property type="entry name" value="E3 ubiquitin-protein ligase ATL6"/>
    <property type="match status" value="1"/>
</dbReference>
<feature type="region of interest" description="Disordered" evidence="14">
    <location>
        <begin position="237"/>
        <end position="258"/>
    </location>
</feature>
<dbReference type="GO" id="GO:0016020">
    <property type="term" value="C:membrane"/>
    <property type="evidence" value="ECO:0007669"/>
    <property type="project" value="UniProtKB-SubCell"/>
</dbReference>
<gene>
    <name evidence="17" type="ORF">IEQ34_009020</name>
</gene>
<comment type="pathway">
    <text evidence="3">Protein modification; protein ubiquitination.</text>
</comment>
<keyword evidence="12 15" id="KW-0472">Membrane</keyword>
<dbReference type="PANTHER" id="PTHR46913:SF1">
    <property type="entry name" value="RING-H2 FINGER PROTEIN ATL16"/>
    <property type="match status" value="1"/>
</dbReference>
<keyword evidence="5" id="KW-0808">Transferase</keyword>
<evidence type="ECO:0000313" key="18">
    <source>
        <dbReference type="Proteomes" id="UP000775213"/>
    </source>
</evidence>
<evidence type="ECO:0000256" key="10">
    <source>
        <dbReference type="ARBA" id="ARBA00022833"/>
    </source>
</evidence>
<dbReference type="Gene3D" id="3.30.40.10">
    <property type="entry name" value="Zinc/RING finger domain, C3HC4 (zinc finger)"/>
    <property type="match status" value="1"/>
</dbReference>
<evidence type="ECO:0000313" key="17">
    <source>
        <dbReference type="EMBL" id="KAH0461445.1"/>
    </source>
</evidence>
<feature type="domain" description="RING-type" evidence="16">
    <location>
        <begin position="119"/>
        <end position="161"/>
    </location>
</feature>
<feature type="region of interest" description="Disordered" evidence="14">
    <location>
        <begin position="1"/>
        <end position="22"/>
    </location>
</feature>
<accession>A0AAV7GI18</accession>
<proteinExistence type="predicted"/>
<evidence type="ECO:0000256" key="11">
    <source>
        <dbReference type="ARBA" id="ARBA00022989"/>
    </source>
</evidence>
<dbReference type="EC" id="2.3.2.27" evidence="4"/>
<evidence type="ECO:0000256" key="9">
    <source>
        <dbReference type="ARBA" id="ARBA00022786"/>
    </source>
</evidence>
<evidence type="ECO:0000256" key="3">
    <source>
        <dbReference type="ARBA" id="ARBA00004906"/>
    </source>
</evidence>
<dbReference type="AlphaFoldDB" id="A0AAV7GI18"/>
<keyword evidence="18" id="KW-1185">Reference proteome</keyword>
<evidence type="ECO:0000256" key="14">
    <source>
        <dbReference type="SAM" id="MobiDB-lite"/>
    </source>
</evidence>